<proteinExistence type="predicted"/>
<evidence type="ECO:0000313" key="1">
    <source>
        <dbReference type="EMBL" id="QDS97674.1"/>
    </source>
</evidence>
<dbReference type="KEGG" id="amob:HG15A2_09380"/>
<organism evidence="1 2">
    <name type="scientific">Adhaeretor mobilis</name>
    <dbReference type="NCBI Taxonomy" id="1930276"/>
    <lineage>
        <taxon>Bacteria</taxon>
        <taxon>Pseudomonadati</taxon>
        <taxon>Planctomycetota</taxon>
        <taxon>Planctomycetia</taxon>
        <taxon>Pirellulales</taxon>
        <taxon>Lacipirellulaceae</taxon>
        <taxon>Adhaeretor</taxon>
    </lineage>
</organism>
<dbReference type="EMBL" id="CP036263">
    <property type="protein sequence ID" value="QDS97674.1"/>
    <property type="molecule type" value="Genomic_DNA"/>
</dbReference>
<name>A0A517MS26_9BACT</name>
<gene>
    <name evidence="1" type="ORF">HG15A2_09380</name>
</gene>
<accession>A0A517MS26</accession>
<sequence length="51" mass="5414">MEALDAHEAMSSQALNSKEVQAGLKDILLGPAKLYELLRGEPDASQAGQFA</sequence>
<reference evidence="1 2" key="1">
    <citation type="submission" date="2019-02" db="EMBL/GenBank/DDBJ databases">
        <title>Deep-cultivation of Planctomycetes and their phenomic and genomic characterization uncovers novel biology.</title>
        <authorList>
            <person name="Wiegand S."/>
            <person name="Jogler M."/>
            <person name="Boedeker C."/>
            <person name="Pinto D."/>
            <person name="Vollmers J."/>
            <person name="Rivas-Marin E."/>
            <person name="Kohn T."/>
            <person name="Peeters S.H."/>
            <person name="Heuer A."/>
            <person name="Rast P."/>
            <person name="Oberbeckmann S."/>
            <person name="Bunk B."/>
            <person name="Jeske O."/>
            <person name="Meyerdierks A."/>
            <person name="Storesund J.E."/>
            <person name="Kallscheuer N."/>
            <person name="Luecker S."/>
            <person name="Lage O.M."/>
            <person name="Pohl T."/>
            <person name="Merkel B.J."/>
            <person name="Hornburger P."/>
            <person name="Mueller R.-W."/>
            <person name="Bruemmer F."/>
            <person name="Labrenz M."/>
            <person name="Spormann A.M."/>
            <person name="Op den Camp H."/>
            <person name="Overmann J."/>
            <person name="Amann R."/>
            <person name="Jetten M.S.M."/>
            <person name="Mascher T."/>
            <person name="Medema M.H."/>
            <person name="Devos D.P."/>
            <person name="Kaster A.-K."/>
            <person name="Ovreas L."/>
            <person name="Rohde M."/>
            <person name="Galperin M.Y."/>
            <person name="Jogler C."/>
        </authorList>
    </citation>
    <scope>NUCLEOTIDE SEQUENCE [LARGE SCALE GENOMIC DNA]</scope>
    <source>
        <strain evidence="1 2">HG15A2</strain>
    </source>
</reference>
<dbReference type="Proteomes" id="UP000319852">
    <property type="component" value="Chromosome"/>
</dbReference>
<evidence type="ECO:0000313" key="2">
    <source>
        <dbReference type="Proteomes" id="UP000319852"/>
    </source>
</evidence>
<dbReference type="AlphaFoldDB" id="A0A517MS26"/>
<keyword evidence="2" id="KW-1185">Reference proteome</keyword>
<protein>
    <submittedName>
        <fullName evidence="1">Uncharacterized protein</fullName>
    </submittedName>
</protein>